<evidence type="ECO:0000256" key="3">
    <source>
        <dbReference type="ARBA" id="ARBA00022679"/>
    </source>
</evidence>
<evidence type="ECO:0000256" key="10">
    <source>
        <dbReference type="RuleBase" id="RU361274"/>
    </source>
</evidence>
<dbReference type="Gene3D" id="3.60.140.10">
    <property type="entry name" value="CNF1/YfiH-like putative cysteine hydrolases"/>
    <property type="match status" value="1"/>
</dbReference>
<protein>
    <recommendedName>
        <fullName evidence="10">Purine nucleoside phosphorylase</fullName>
    </recommendedName>
</protein>
<evidence type="ECO:0000256" key="7">
    <source>
        <dbReference type="ARBA" id="ARBA00047989"/>
    </source>
</evidence>
<keyword evidence="3" id="KW-0808">Transferase</keyword>
<dbReference type="Pfam" id="PF02578">
    <property type="entry name" value="Cu-oxidase_4"/>
    <property type="match status" value="1"/>
</dbReference>
<comment type="caution">
    <text evidence="11">The sequence shown here is derived from an EMBL/GenBank/DDBJ whole genome shotgun (WGS) entry which is preliminary data.</text>
</comment>
<evidence type="ECO:0000256" key="4">
    <source>
        <dbReference type="ARBA" id="ARBA00022723"/>
    </source>
</evidence>
<comment type="catalytic activity">
    <reaction evidence="9">
        <text>S-methyl-5'-thioadenosine + phosphate = 5-(methylsulfanyl)-alpha-D-ribose 1-phosphate + adenine</text>
        <dbReference type="Rhea" id="RHEA:11852"/>
        <dbReference type="ChEBI" id="CHEBI:16708"/>
        <dbReference type="ChEBI" id="CHEBI:17509"/>
        <dbReference type="ChEBI" id="CHEBI:43474"/>
        <dbReference type="ChEBI" id="CHEBI:58533"/>
        <dbReference type="EC" id="2.4.2.28"/>
    </reaction>
    <physiologicalReaction direction="left-to-right" evidence="9">
        <dbReference type="Rhea" id="RHEA:11853"/>
    </physiologicalReaction>
</comment>
<evidence type="ECO:0000256" key="9">
    <source>
        <dbReference type="ARBA" id="ARBA00049893"/>
    </source>
</evidence>
<evidence type="ECO:0000313" key="11">
    <source>
        <dbReference type="EMBL" id="TCD15328.1"/>
    </source>
</evidence>
<keyword evidence="6" id="KW-0862">Zinc</keyword>
<dbReference type="NCBIfam" id="TIGR00726">
    <property type="entry name" value="peptidoglycan editing factor PgeF"/>
    <property type="match status" value="1"/>
</dbReference>
<accession>A0A4R0PF95</accession>
<proteinExistence type="inferred from homology"/>
<evidence type="ECO:0000313" key="12">
    <source>
        <dbReference type="Proteomes" id="UP000291301"/>
    </source>
</evidence>
<evidence type="ECO:0000256" key="1">
    <source>
        <dbReference type="ARBA" id="ARBA00000553"/>
    </source>
</evidence>
<dbReference type="SUPFAM" id="SSF64438">
    <property type="entry name" value="CNF1/YfiH-like putative cysteine hydrolases"/>
    <property type="match status" value="1"/>
</dbReference>
<dbReference type="EMBL" id="SJST01000002">
    <property type="protein sequence ID" value="TCD15328.1"/>
    <property type="molecule type" value="Genomic_DNA"/>
</dbReference>
<dbReference type="CDD" id="cd16833">
    <property type="entry name" value="YfiH"/>
    <property type="match status" value="1"/>
</dbReference>
<comment type="catalytic activity">
    <reaction evidence="8">
        <text>adenosine + phosphate = alpha-D-ribose 1-phosphate + adenine</text>
        <dbReference type="Rhea" id="RHEA:27642"/>
        <dbReference type="ChEBI" id="CHEBI:16335"/>
        <dbReference type="ChEBI" id="CHEBI:16708"/>
        <dbReference type="ChEBI" id="CHEBI:43474"/>
        <dbReference type="ChEBI" id="CHEBI:57720"/>
        <dbReference type="EC" id="2.4.2.1"/>
    </reaction>
    <physiologicalReaction direction="left-to-right" evidence="8">
        <dbReference type="Rhea" id="RHEA:27643"/>
    </physiologicalReaction>
</comment>
<evidence type="ECO:0000256" key="2">
    <source>
        <dbReference type="ARBA" id="ARBA00007353"/>
    </source>
</evidence>
<name>A0A4R0PF95_9HYPH</name>
<reference evidence="11 12" key="1">
    <citation type="journal article" date="2015" name="Antonie Van Leeuwenhoek">
        <title>Oricola cellulosilytica gen. nov., sp. nov., a cellulose-degrading bacterium of the family Phyllobacteriaceae isolated from surface seashore water, and emended descriptions of Mesorhizobium loti and Phyllobacterium myrsinacearum.</title>
        <authorList>
            <person name="Hameed A."/>
            <person name="Shahina M."/>
            <person name="Lai W.A."/>
            <person name="Lin S.Y."/>
            <person name="Young L.S."/>
            <person name="Liu Y.C."/>
            <person name="Hsu Y.H."/>
            <person name="Young C.C."/>
        </authorList>
    </citation>
    <scope>NUCLEOTIDE SEQUENCE [LARGE SCALE GENOMIC DNA]</scope>
    <source>
        <strain evidence="11 12">KCTC 52183</strain>
    </source>
</reference>
<evidence type="ECO:0000256" key="8">
    <source>
        <dbReference type="ARBA" id="ARBA00048968"/>
    </source>
</evidence>
<organism evidence="11 12">
    <name type="scientific">Oricola cellulosilytica</name>
    <dbReference type="NCBI Taxonomy" id="1429082"/>
    <lineage>
        <taxon>Bacteria</taxon>
        <taxon>Pseudomonadati</taxon>
        <taxon>Pseudomonadota</taxon>
        <taxon>Alphaproteobacteria</taxon>
        <taxon>Hyphomicrobiales</taxon>
        <taxon>Ahrensiaceae</taxon>
        <taxon>Oricola</taxon>
    </lineage>
</organism>
<dbReference type="GO" id="GO:0005507">
    <property type="term" value="F:copper ion binding"/>
    <property type="evidence" value="ECO:0007669"/>
    <property type="project" value="TreeGrafter"/>
</dbReference>
<evidence type="ECO:0000256" key="5">
    <source>
        <dbReference type="ARBA" id="ARBA00022801"/>
    </source>
</evidence>
<sequence>MNIENLAPLRPISSEMLTGIEGVAHGFFTRNGGVSSGIYSGLNVGYGSSDDRDSVAENRARVAAHLGFPGVTLSTPHQVHSADVVAIGEPIDTTNRPKVDAVVTATPGLIVGVLTADCGPVLFADEEGAVIAAAHAGWKGALNGILENTIETMIAVGARRSSICAVLGPSISGENYEVGPEFRDRFLEAESQNEKYFLSSGTPGHFMFDLPGYILARLSAAGIEKSHAAHCTYREETRFFSYRRATHRGEPDYGRQISAIVLTR</sequence>
<dbReference type="InterPro" id="IPR038371">
    <property type="entry name" value="Cu_polyphenol_OxRdtase_sf"/>
</dbReference>
<keyword evidence="4" id="KW-0479">Metal-binding</keyword>
<dbReference type="InterPro" id="IPR003730">
    <property type="entry name" value="Cu_polyphenol_OxRdtase"/>
</dbReference>
<dbReference type="Proteomes" id="UP000291301">
    <property type="component" value="Unassembled WGS sequence"/>
</dbReference>
<dbReference type="PANTHER" id="PTHR30616:SF2">
    <property type="entry name" value="PURINE NUCLEOSIDE PHOSPHORYLASE LACC1"/>
    <property type="match status" value="1"/>
</dbReference>
<evidence type="ECO:0000256" key="6">
    <source>
        <dbReference type="ARBA" id="ARBA00022833"/>
    </source>
</evidence>
<keyword evidence="12" id="KW-1185">Reference proteome</keyword>
<dbReference type="OrthoDB" id="4279at2"/>
<gene>
    <name evidence="11" type="primary">pgeF</name>
    <name evidence="11" type="ORF">E0D97_07285</name>
</gene>
<dbReference type="GO" id="GO:0016787">
    <property type="term" value="F:hydrolase activity"/>
    <property type="evidence" value="ECO:0007669"/>
    <property type="project" value="UniProtKB-KW"/>
</dbReference>
<dbReference type="InterPro" id="IPR011324">
    <property type="entry name" value="Cytotoxic_necrot_fac-like_cat"/>
</dbReference>
<comment type="similarity">
    <text evidence="2 10">Belongs to the purine nucleoside phosphorylase YfiH/LACC1 family.</text>
</comment>
<comment type="catalytic activity">
    <reaction evidence="7">
        <text>adenosine + H2O + H(+) = inosine + NH4(+)</text>
        <dbReference type="Rhea" id="RHEA:24408"/>
        <dbReference type="ChEBI" id="CHEBI:15377"/>
        <dbReference type="ChEBI" id="CHEBI:15378"/>
        <dbReference type="ChEBI" id="CHEBI:16335"/>
        <dbReference type="ChEBI" id="CHEBI:17596"/>
        <dbReference type="ChEBI" id="CHEBI:28938"/>
        <dbReference type="EC" id="3.5.4.4"/>
    </reaction>
    <physiologicalReaction direction="left-to-right" evidence="7">
        <dbReference type="Rhea" id="RHEA:24409"/>
    </physiologicalReaction>
</comment>
<dbReference type="AlphaFoldDB" id="A0A4R0PF95"/>
<dbReference type="GO" id="GO:0017061">
    <property type="term" value="F:S-methyl-5-thioadenosine phosphorylase activity"/>
    <property type="evidence" value="ECO:0007669"/>
    <property type="project" value="UniProtKB-EC"/>
</dbReference>
<keyword evidence="5" id="KW-0378">Hydrolase</keyword>
<comment type="catalytic activity">
    <reaction evidence="1">
        <text>inosine + phosphate = alpha-D-ribose 1-phosphate + hypoxanthine</text>
        <dbReference type="Rhea" id="RHEA:27646"/>
        <dbReference type="ChEBI" id="CHEBI:17368"/>
        <dbReference type="ChEBI" id="CHEBI:17596"/>
        <dbReference type="ChEBI" id="CHEBI:43474"/>
        <dbReference type="ChEBI" id="CHEBI:57720"/>
        <dbReference type="EC" id="2.4.2.1"/>
    </reaction>
    <physiologicalReaction direction="left-to-right" evidence="1">
        <dbReference type="Rhea" id="RHEA:27647"/>
    </physiologicalReaction>
</comment>
<dbReference type="PANTHER" id="PTHR30616">
    <property type="entry name" value="UNCHARACTERIZED PROTEIN YFIH"/>
    <property type="match status" value="1"/>
</dbReference>